<organism evidence="3 4">
    <name type="scientific">Toxocara canis</name>
    <name type="common">Canine roundworm</name>
    <dbReference type="NCBI Taxonomy" id="6265"/>
    <lineage>
        <taxon>Eukaryota</taxon>
        <taxon>Metazoa</taxon>
        <taxon>Ecdysozoa</taxon>
        <taxon>Nematoda</taxon>
        <taxon>Chromadorea</taxon>
        <taxon>Rhabditida</taxon>
        <taxon>Spirurina</taxon>
        <taxon>Ascaridomorpha</taxon>
        <taxon>Ascaridoidea</taxon>
        <taxon>Toxocaridae</taxon>
        <taxon>Toxocara</taxon>
    </lineage>
</organism>
<sequence length="169" mass="19037">MQYPAAICHFMSDPHFNEVINRICGSILNAGWTSYVALTLLLSLNRFATLVGNKWISALFTGKTLKGFVIACWVWGGIFLVAYMGPTLEIRYIPEMLTWRYSGRQPTERIVRHIAIISAILEIAVTALVYFATFVFLCFKQLCIHAPLQPANCNGPRVGTRELQILIQV</sequence>
<keyword evidence="4" id="KW-1185">Reference proteome</keyword>
<dbReference type="EMBL" id="JPKZ01022809">
    <property type="protein sequence ID" value="KHN71052.1"/>
    <property type="molecule type" value="Genomic_DNA"/>
</dbReference>
<protein>
    <recommendedName>
        <fullName evidence="2">7TM GPCR serpentine receptor class x (Srx) domain-containing protein</fullName>
    </recommendedName>
</protein>
<dbReference type="Pfam" id="PF10328">
    <property type="entry name" value="7TM_GPCR_Srx"/>
    <property type="match status" value="1"/>
</dbReference>
<keyword evidence="1" id="KW-1133">Transmembrane helix</keyword>
<evidence type="ECO:0000313" key="4">
    <source>
        <dbReference type="Proteomes" id="UP000031036"/>
    </source>
</evidence>
<dbReference type="InterPro" id="IPR019430">
    <property type="entry name" value="7TM_GPCR_serpentine_rcpt_Srx"/>
</dbReference>
<proteinExistence type="predicted"/>
<accession>A0A0B2UPI7</accession>
<evidence type="ECO:0000313" key="3">
    <source>
        <dbReference type="EMBL" id="KHN71052.1"/>
    </source>
</evidence>
<dbReference type="AlphaFoldDB" id="A0A0B2UPI7"/>
<keyword evidence="1" id="KW-0812">Transmembrane</keyword>
<keyword evidence="1" id="KW-0472">Membrane</keyword>
<feature type="transmembrane region" description="Helical" evidence="1">
    <location>
        <begin position="114"/>
        <end position="139"/>
    </location>
</feature>
<dbReference type="Proteomes" id="UP000031036">
    <property type="component" value="Unassembled WGS sequence"/>
</dbReference>
<feature type="domain" description="7TM GPCR serpentine receptor class x (Srx)" evidence="2">
    <location>
        <begin position="10"/>
        <end position="140"/>
    </location>
</feature>
<comment type="caution">
    <text evidence="3">The sequence shown here is derived from an EMBL/GenBank/DDBJ whole genome shotgun (WGS) entry which is preliminary data.</text>
</comment>
<feature type="transmembrane region" description="Helical" evidence="1">
    <location>
        <begin position="20"/>
        <end position="44"/>
    </location>
</feature>
<feature type="transmembrane region" description="Helical" evidence="1">
    <location>
        <begin position="65"/>
        <end position="85"/>
    </location>
</feature>
<name>A0A0B2UPI7_TOXCA</name>
<evidence type="ECO:0000256" key="1">
    <source>
        <dbReference type="SAM" id="Phobius"/>
    </source>
</evidence>
<gene>
    <name evidence="3" type="ORF">Tcan_02565</name>
</gene>
<evidence type="ECO:0000259" key="2">
    <source>
        <dbReference type="Pfam" id="PF10328"/>
    </source>
</evidence>
<reference evidence="3 4" key="1">
    <citation type="submission" date="2014-11" db="EMBL/GenBank/DDBJ databases">
        <title>Genetic blueprint of the zoonotic pathogen Toxocara canis.</title>
        <authorList>
            <person name="Zhu X.-Q."/>
            <person name="Korhonen P.K."/>
            <person name="Cai H."/>
            <person name="Young N.D."/>
            <person name="Nejsum P."/>
            <person name="von Samson-Himmelstjerna G."/>
            <person name="Boag P.R."/>
            <person name="Tan P."/>
            <person name="Li Q."/>
            <person name="Min J."/>
            <person name="Yang Y."/>
            <person name="Wang X."/>
            <person name="Fang X."/>
            <person name="Hall R.S."/>
            <person name="Hofmann A."/>
            <person name="Sternberg P.W."/>
            <person name="Jex A.R."/>
            <person name="Gasser R.B."/>
        </authorList>
    </citation>
    <scope>NUCLEOTIDE SEQUENCE [LARGE SCALE GENOMIC DNA]</scope>
    <source>
        <strain evidence="3">PN_DK_2014</strain>
    </source>
</reference>